<evidence type="ECO:0000313" key="3">
    <source>
        <dbReference type="Proteomes" id="UP000772434"/>
    </source>
</evidence>
<comment type="caution">
    <text evidence="2">The sequence shown here is derived from an EMBL/GenBank/DDBJ whole genome shotgun (WGS) entry which is preliminary data.</text>
</comment>
<reference evidence="2" key="1">
    <citation type="submission" date="2020-11" db="EMBL/GenBank/DDBJ databases">
        <authorList>
            <consortium name="DOE Joint Genome Institute"/>
            <person name="Ahrendt S."/>
            <person name="Riley R."/>
            <person name="Andreopoulos W."/>
            <person name="Labutti K."/>
            <person name="Pangilinan J."/>
            <person name="Ruiz-Duenas F.J."/>
            <person name="Barrasa J.M."/>
            <person name="Sanchez-Garcia M."/>
            <person name="Camarero S."/>
            <person name="Miyauchi S."/>
            <person name="Serrano A."/>
            <person name="Linde D."/>
            <person name="Babiker R."/>
            <person name="Drula E."/>
            <person name="Ayuso-Fernandez I."/>
            <person name="Pacheco R."/>
            <person name="Padilla G."/>
            <person name="Ferreira P."/>
            <person name="Barriuso J."/>
            <person name="Kellner H."/>
            <person name="Castanera R."/>
            <person name="Alfaro M."/>
            <person name="Ramirez L."/>
            <person name="Pisabarro A.G."/>
            <person name="Kuo A."/>
            <person name="Tritt A."/>
            <person name="Lipzen A."/>
            <person name="He G."/>
            <person name="Yan M."/>
            <person name="Ng V."/>
            <person name="Cullen D."/>
            <person name="Martin F."/>
            <person name="Rosso M.-N."/>
            <person name="Henrissat B."/>
            <person name="Hibbett D."/>
            <person name="Martinez A.T."/>
            <person name="Grigoriev I.V."/>
        </authorList>
    </citation>
    <scope>NUCLEOTIDE SEQUENCE</scope>
    <source>
        <strain evidence="2">AH 40177</strain>
    </source>
</reference>
<gene>
    <name evidence="2" type="ORF">BDP27DRAFT_1361153</name>
</gene>
<feature type="region of interest" description="Disordered" evidence="1">
    <location>
        <begin position="1"/>
        <end position="32"/>
    </location>
</feature>
<organism evidence="2 3">
    <name type="scientific">Rhodocollybia butyracea</name>
    <dbReference type="NCBI Taxonomy" id="206335"/>
    <lineage>
        <taxon>Eukaryota</taxon>
        <taxon>Fungi</taxon>
        <taxon>Dikarya</taxon>
        <taxon>Basidiomycota</taxon>
        <taxon>Agaricomycotina</taxon>
        <taxon>Agaricomycetes</taxon>
        <taxon>Agaricomycetidae</taxon>
        <taxon>Agaricales</taxon>
        <taxon>Marasmiineae</taxon>
        <taxon>Omphalotaceae</taxon>
        <taxon>Rhodocollybia</taxon>
    </lineage>
</organism>
<dbReference type="AlphaFoldDB" id="A0A9P5Q1K5"/>
<proteinExistence type="predicted"/>
<evidence type="ECO:0000313" key="2">
    <source>
        <dbReference type="EMBL" id="KAF9072320.1"/>
    </source>
</evidence>
<sequence>MGKSGTSHSTSAIPPPPSPDVNAPETPAPAGQTMTMSINFEHGVDKTKAQTPEVQKYVTAVQRGEMRWAVEGLHTAIDERRAKGTPFDKIQPGYKPVFKWANAPPFVQSPEDITFARTLTGTLPDSSAYTLRQCQIIPGEIFSEIIAVITYLFR</sequence>
<accession>A0A9P5Q1K5</accession>
<name>A0A9P5Q1K5_9AGAR</name>
<keyword evidence="3" id="KW-1185">Reference proteome</keyword>
<dbReference type="EMBL" id="JADNRY010000025">
    <property type="protein sequence ID" value="KAF9072320.1"/>
    <property type="molecule type" value="Genomic_DNA"/>
</dbReference>
<evidence type="ECO:0000256" key="1">
    <source>
        <dbReference type="SAM" id="MobiDB-lite"/>
    </source>
</evidence>
<protein>
    <submittedName>
        <fullName evidence="2">Uncharacterized protein</fullName>
    </submittedName>
</protein>
<feature type="compositionally biased region" description="Polar residues" evidence="1">
    <location>
        <begin position="1"/>
        <end position="12"/>
    </location>
</feature>
<dbReference type="Proteomes" id="UP000772434">
    <property type="component" value="Unassembled WGS sequence"/>
</dbReference>